<dbReference type="Gene3D" id="3.40.710.10">
    <property type="entry name" value="DD-peptidase/beta-lactamase superfamily"/>
    <property type="match status" value="1"/>
</dbReference>
<dbReference type="EMBL" id="SMKO01000039">
    <property type="protein sequence ID" value="TDD05402.1"/>
    <property type="molecule type" value="Genomic_DNA"/>
</dbReference>
<protein>
    <submittedName>
        <fullName evidence="2">Class A beta-lactamase-related serine hydrolase</fullName>
    </submittedName>
</protein>
<evidence type="ECO:0000259" key="1">
    <source>
        <dbReference type="Pfam" id="PF00144"/>
    </source>
</evidence>
<dbReference type="RefSeq" id="WP_132596227.1">
    <property type="nucleotide sequence ID" value="NZ_SMKO01000039.1"/>
</dbReference>
<dbReference type="AlphaFoldDB" id="A0A4R4VIR8"/>
<dbReference type="Proteomes" id="UP000295258">
    <property type="component" value="Unassembled WGS sequence"/>
</dbReference>
<keyword evidence="3" id="KW-1185">Reference proteome</keyword>
<proteinExistence type="predicted"/>
<keyword evidence="2" id="KW-0378">Hydrolase</keyword>
<dbReference type="InterPro" id="IPR001466">
    <property type="entry name" value="Beta-lactam-related"/>
</dbReference>
<evidence type="ECO:0000313" key="2">
    <source>
        <dbReference type="EMBL" id="TDD05402.1"/>
    </source>
</evidence>
<dbReference type="PANTHER" id="PTHR43283:SF3">
    <property type="entry name" value="BETA-LACTAMASE FAMILY PROTEIN (AFU_ORTHOLOGUE AFUA_5G07500)"/>
    <property type="match status" value="1"/>
</dbReference>
<dbReference type="PANTHER" id="PTHR43283">
    <property type="entry name" value="BETA-LACTAMASE-RELATED"/>
    <property type="match status" value="1"/>
</dbReference>
<organism evidence="2 3">
    <name type="scientific">Nonomuraea deserti</name>
    <dbReference type="NCBI Taxonomy" id="1848322"/>
    <lineage>
        <taxon>Bacteria</taxon>
        <taxon>Bacillati</taxon>
        <taxon>Actinomycetota</taxon>
        <taxon>Actinomycetes</taxon>
        <taxon>Streptosporangiales</taxon>
        <taxon>Streptosporangiaceae</taxon>
        <taxon>Nonomuraea</taxon>
    </lineage>
</organism>
<reference evidence="2 3" key="1">
    <citation type="submission" date="2019-03" db="EMBL/GenBank/DDBJ databases">
        <title>Draft genome sequences of novel Actinobacteria.</title>
        <authorList>
            <person name="Sahin N."/>
            <person name="Ay H."/>
            <person name="Saygin H."/>
        </authorList>
    </citation>
    <scope>NUCLEOTIDE SEQUENCE [LARGE SCALE GENOMIC DNA]</scope>
    <source>
        <strain evidence="2 3">KC310</strain>
    </source>
</reference>
<dbReference type="InterPro" id="IPR050789">
    <property type="entry name" value="Diverse_Enzym_Activities"/>
</dbReference>
<name>A0A4R4VIR8_9ACTN</name>
<sequence length="409" mass="44859">MENGGNGFTGTGLRRLHDVLARHVDSGKIPGLVALVSRGDETHVEALGTMRHDGGAPMRRDTIFRMASTSKPVSVAAAMILVDECRLRLDDPVREWLPELADRQVLRRFDGPLDDTVPARRPITVRDVLTSTFGLGMDMTSLGTPIMNAVFAQGLTPNLPEPMPEPDEWMRRLGELPLMHQPGERWQYHIGNDLLGVLVARVTGQPFETFLRERVFEPLGMTDTGFHVPADKIDRLPPLYAPDPRTGEFTVWDAAEGGRWSLPPAFPSGGGGLVSTVDDYHAYFRMLLNGGLHGSERILSRPAVELMTTNRLTPEQQAARHAMAVDNVHISHGQGQHGGWGLGMAVRTYRGDYAPIGQYGWDGGSGASSYADPANQLTGVLLTQVGASVPDPMRLMHDFWTTLYQALDD</sequence>
<feature type="domain" description="Beta-lactamase-related" evidence="1">
    <location>
        <begin position="18"/>
        <end position="388"/>
    </location>
</feature>
<dbReference type="SUPFAM" id="SSF56601">
    <property type="entry name" value="beta-lactamase/transpeptidase-like"/>
    <property type="match status" value="1"/>
</dbReference>
<accession>A0A4R4VIR8</accession>
<comment type="caution">
    <text evidence="2">The sequence shown here is derived from an EMBL/GenBank/DDBJ whole genome shotgun (WGS) entry which is preliminary data.</text>
</comment>
<dbReference type="GO" id="GO:0016787">
    <property type="term" value="F:hydrolase activity"/>
    <property type="evidence" value="ECO:0007669"/>
    <property type="project" value="UniProtKB-KW"/>
</dbReference>
<gene>
    <name evidence="2" type="ORF">E1292_17200</name>
</gene>
<dbReference type="Pfam" id="PF00144">
    <property type="entry name" value="Beta-lactamase"/>
    <property type="match status" value="1"/>
</dbReference>
<dbReference type="InterPro" id="IPR012338">
    <property type="entry name" value="Beta-lactam/transpept-like"/>
</dbReference>
<evidence type="ECO:0000313" key="3">
    <source>
        <dbReference type="Proteomes" id="UP000295258"/>
    </source>
</evidence>